<dbReference type="EMBL" id="CP139965">
    <property type="protein sequence ID" value="WQD77473.1"/>
    <property type="molecule type" value="Genomic_DNA"/>
</dbReference>
<dbReference type="RefSeq" id="WP_114811448.1">
    <property type="nucleotide sequence ID" value="NZ_CP139965.1"/>
</dbReference>
<feature type="transmembrane region" description="Helical" evidence="1">
    <location>
        <begin position="166"/>
        <end position="188"/>
    </location>
</feature>
<dbReference type="PANTHER" id="PTHR23028">
    <property type="entry name" value="ACETYLTRANSFERASE"/>
    <property type="match status" value="1"/>
</dbReference>
<feature type="transmembrane region" description="Helical" evidence="1">
    <location>
        <begin position="25"/>
        <end position="41"/>
    </location>
</feature>
<dbReference type="InterPro" id="IPR002656">
    <property type="entry name" value="Acyl_transf_3_dom"/>
</dbReference>
<evidence type="ECO:0000313" key="4">
    <source>
        <dbReference type="Proteomes" id="UP001325479"/>
    </source>
</evidence>
<organism evidence="3 4">
    <name type="scientific">Paraburkholderia kururiensis</name>
    <dbReference type="NCBI Taxonomy" id="984307"/>
    <lineage>
        <taxon>Bacteria</taxon>
        <taxon>Pseudomonadati</taxon>
        <taxon>Pseudomonadota</taxon>
        <taxon>Betaproteobacteria</taxon>
        <taxon>Burkholderiales</taxon>
        <taxon>Burkholderiaceae</taxon>
        <taxon>Paraburkholderia</taxon>
    </lineage>
</organism>
<name>A0ABZ0WJC5_9BURK</name>
<dbReference type="Pfam" id="PF01757">
    <property type="entry name" value="Acyl_transf_3"/>
    <property type="match status" value="1"/>
</dbReference>
<keyword evidence="3" id="KW-0808">Transferase</keyword>
<protein>
    <submittedName>
        <fullName evidence="3">Acyltransferase</fullName>
        <ecNumber evidence="3">2.3.-.-</ecNumber>
    </submittedName>
</protein>
<dbReference type="EC" id="2.3.-.-" evidence="3"/>
<dbReference type="PANTHER" id="PTHR23028:SF53">
    <property type="entry name" value="ACYL_TRANSF_3 DOMAIN-CONTAINING PROTEIN"/>
    <property type="match status" value="1"/>
</dbReference>
<feature type="transmembrane region" description="Helical" evidence="1">
    <location>
        <begin position="327"/>
        <end position="348"/>
    </location>
</feature>
<feature type="domain" description="Acyltransferase 3" evidence="2">
    <location>
        <begin position="22"/>
        <end position="344"/>
    </location>
</feature>
<keyword evidence="3" id="KW-0012">Acyltransferase</keyword>
<dbReference type="InterPro" id="IPR050879">
    <property type="entry name" value="Acyltransferase_3"/>
</dbReference>
<reference evidence="3 4" key="1">
    <citation type="submission" date="2023-12" db="EMBL/GenBank/DDBJ databases">
        <title>Genome sequencing and assembly of bacterial species from a model synthetic community.</title>
        <authorList>
            <person name="Hogle S.L."/>
        </authorList>
    </citation>
    <scope>NUCLEOTIDE SEQUENCE [LARGE SCALE GENOMIC DNA]</scope>
    <source>
        <strain evidence="3 4">HAMBI 2494</strain>
    </source>
</reference>
<evidence type="ECO:0000256" key="1">
    <source>
        <dbReference type="SAM" id="Phobius"/>
    </source>
</evidence>
<keyword evidence="4" id="KW-1185">Reference proteome</keyword>
<accession>A0ABZ0WJC5</accession>
<feature type="transmembrane region" description="Helical" evidence="1">
    <location>
        <begin position="94"/>
        <end position="117"/>
    </location>
</feature>
<evidence type="ECO:0000313" key="3">
    <source>
        <dbReference type="EMBL" id="WQD77473.1"/>
    </source>
</evidence>
<feature type="transmembrane region" description="Helical" evidence="1">
    <location>
        <begin position="61"/>
        <end position="82"/>
    </location>
</feature>
<feature type="transmembrane region" description="Helical" evidence="1">
    <location>
        <begin position="275"/>
        <end position="293"/>
    </location>
</feature>
<keyword evidence="1" id="KW-1133">Transmembrane helix</keyword>
<keyword evidence="1" id="KW-0472">Membrane</keyword>
<dbReference type="Proteomes" id="UP001325479">
    <property type="component" value="Chromosome"/>
</dbReference>
<evidence type="ECO:0000259" key="2">
    <source>
        <dbReference type="Pfam" id="PF01757"/>
    </source>
</evidence>
<gene>
    <name evidence="3" type="ORF">U0042_26065</name>
</gene>
<feature type="transmembrane region" description="Helical" evidence="1">
    <location>
        <begin position="195"/>
        <end position="216"/>
    </location>
</feature>
<keyword evidence="1" id="KW-0812">Transmembrane</keyword>
<proteinExistence type="predicted"/>
<sequence length="405" mass="44508">MTLLSHALARGTPPGALRRGNNFDLVRLVAAVAVVYCHSFLMQTGDGASDPATAALGFDSFGALGVYAFFLMSGMLVTASFVRQRSAIRFTALRVARIWPAVAVGSLVVVLVLGPLFTTLPLSTYFSLRATWINLDNFRTIVMKEGWVLPGVFEHNRFAHDICAPLWTLPIEVRCYLIVLVTGTLGLLTSRRGMLVAVAIGLLGFVLRIHVHPFHIGMRDFSVKAGGYSFWPELFFMFGMLLYAWRAAVRLDGRIALALVALYLALHRSEVAQPLFYLAFIYGVLWMATTPMLRRLVPRNDYSYGIYLYGFVVQQCVANLAPHLDHLTAVLIAAPFILACAALSWHGVERPALKWMRARTERAVRRRAVLEAMTGEGEAGEVAALDEAAEFGDAAGGMVRDAAAR</sequence>
<feature type="transmembrane region" description="Helical" evidence="1">
    <location>
        <begin position="228"/>
        <end position="244"/>
    </location>
</feature>
<dbReference type="GO" id="GO:0016746">
    <property type="term" value="F:acyltransferase activity"/>
    <property type="evidence" value="ECO:0007669"/>
    <property type="project" value="UniProtKB-KW"/>
</dbReference>